<reference evidence="2" key="1">
    <citation type="submission" date="2019-02" db="EMBL/GenBank/DDBJ databases">
        <authorList>
            <person name="Gruber-Vodicka R. H."/>
            <person name="Seah K. B. B."/>
        </authorList>
    </citation>
    <scope>NUCLEOTIDE SEQUENCE</scope>
    <source>
        <strain evidence="3">BECK_S1320</strain>
        <strain evidence="2">BECK_S1321</strain>
    </source>
</reference>
<evidence type="ECO:0000313" key="2">
    <source>
        <dbReference type="EMBL" id="VFK37975.1"/>
    </source>
</evidence>
<accession>A0A450Y8Z6</accession>
<feature type="transmembrane region" description="Helical" evidence="1">
    <location>
        <begin position="299"/>
        <end position="319"/>
    </location>
</feature>
<evidence type="ECO:0000313" key="3">
    <source>
        <dbReference type="EMBL" id="VFK42616.1"/>
    </source>
</evidence>
<dbReference type="AlphaFoldDB" id="A0A450Y8Z6"/>
<organism evidence="2">
    <name type="scientific">Candidatus Kentrum sp. SD</name>
    <dbReference type="NCBI Taxonomy" id="2126332"/>
    <lineage>
        <taxon>Bacteria</taxon>
        <taxon>Pseudomonadati</taxon>
        <taxon>Pseudomonadota</taxon>
        <taxon>Gammaproteobacteria</taxon>
        <taxon>Candidatus Kentrum</taxon>
    </lineage>
</organism>
<keyword evidence="1" id="KW-1133">Transmembrane helix</keyword>
<feature type="transmembrane region" description="Helical" evidence="1">
    <location>
        <begin position="268"/>
        <end position="287"/>
    </location>
</feature>
<gene>
    <name evidence="3" type="ORF">BECKSD772E_GA0070983_101835</name>
    <name evidence="2" type="ORF">BECKSD772F_GA0070984_101934</name>
</gene>
<name>A0A450Y8Z6_9GAMM</name>
<protein>
    <submittedName>
        <fullName evidence="2">Uncharacterized protein</fullName>
    </submittedName>
</protein>
<proteinExistence type="predicted"/>
<evidence type="ECO:0000256" key="1">
    <source>
        <dbReference type="SAM" id="Phobius"/>
    </source>
</evidence>
<dbReference type="EMBL" id="CAADFR010000019">
    <property type="protein sequence ID" value="VFK37975.1"/>
    <property type="molecule type" value="Genomic_DNA"/>
</dbReference>
<sequence length="334" mass="39112">MYCPRCNRHFKRRTTFVERCNCGYFFVFTQNSHIEDKLMFFLERKADKNGSRYFSIDTIYSVYRENSRKKLRWFRLLITRSKPNVDKKAFASMYHVWREKSSLRSDYFIHTTSLDKNTHKIDEEFFAYGVERIIVVDDRIKVDVLVKNWEHISKKALIVSGDGYPGYLKIRAKKILEQQPNIRIDFLLDNSLTNIKEQMEKFQICYQVNLTENQIWNILTKGRYSKRSRSLKNDSNIISDTTSKAGAKNKPIDDNIAHNFFQRKETSILSSIFPVSTLGALGVFVANSYADSGSEKETSFFDSLFFWLFVILMIFASLFGSSESGNDNREDDGE</sequence>
<keyword evidence="1" id="KW-0812">Transmembrane</keyword>
<dbReference type="EMBL" id="CAADFU010000018">
    <property type="protein sequence ID" value="VFK42616.1"/>
    <property type="molecule type" value="Genomic_DNA"/>
</dbReference>
<keyword evidence="1" id="KW-0472">Membrane</keyword>